<organism evidence="12 13">
    <name type="scientific">Pseudobutyrivibrio xylanivorans</name>
    <dbReference type="NCBI Taxonomy" id="185007"/>
    <lineage>
        <taxon>Bacteria</taxon>
        <taxon>Bacillati</taxon>
        <taxon>Bacillota</taxon>
        <taxon>Clostridia</taxon>
        <taxon>Lachnospirales</taxon>
        <taxon>Lachnospiraceae</taxon>
        <taxon>Pseudobutyrivibrio</taxon>
    </lineage>
</organism>
<dbReference type="InterPro" id="IPR017871">
    <property type="entry name" value="ABC_transporter-like_CS"/>
</dbReference>
<dbReference type="Gene3D" id="3.40.50.300">
    <property type="entry name" value="P-loop containing nucleotide triphosphate hydrolases"/>
    <property type="match status" value="1"/>
</dbReference>
<dbReference type="PANTHER" id="PTHR42771:SF2">
    <property type="entry name" value="IRON(3+)-HYDROXAMATE IMPORT ATP-BINDING PROTEIN FHUC"/>
    <property type="match status" value="1"/>
</dbReference>
<dbReference type="Proteomes" id="UP000327030">
    <property type="component" value="Chromosome PxyII"/>
</dbReference>
<dbReference type="InterPro" id="IPR003593">
    <property type="entry name" value="AAA+_ATPase"/>
</dbReference>
<dbReference type="CDD" id="cd03214">
    <property type="entry name" value="ABC_Iron-Siderophores_B12_Hemin"/>
    <property type="match status" value="1"/>
</dbReference>
<evidence type="ECO:0000256" key="8">
    <source>
        <dbReference type="ARBA" id="ARBA00023065"/>
    </source>
</evidence>
<dbReference type="InterPro" id="IPR003439">
    <property type="entry name" value="ABC_transporter-like_ATP-bd"/>
</dbReference>
<reference evidence="11" key="3">
    <citation type="journal article" date="2019" name="Appl. Environ. Microbiol.">
        <title>Comparative Genomics of Rumen Butyrivibrio spp. Uncovers a Continuum of Polysaccharide-Degrading Capabilities.</title>
        <authorList>
            <person name="Palevich N."/>
            <person name="Kelly W.J."/>
            <person name="Leahy S.C."/>
            <person name="Denman S."/>
            <person name="Altermann E."/>
            <person name="Rakonjac J."/>
            <person name="Attwood G.T."/>
        </authorList>
    </citation>
    <scope>NUCLEOTIDE SEQUENCE</scope>
    <source>
        <strain evidence="11">MA3014</strain>
    </source>
</reference>
<sequence>MKAHSLKAENLVAGYGDDIILNSVNMKIPENKISVILGSNGSGKSTMLKTFCRLLAPKSGSILLDDKSINCIRSKDIAKSIGLLPQDSIAPAGISVAELVARGRFPYRKFMAPLTKEDYIAIEEAMEAMNICMLADKSVDELSGGQRQRVFIALALAQQTDILFLDEPTTYLDIAYQIEILDLLKDLNKKKKTTIVMVLHDINLSSKYADYIFAMKNGHLIKEGEPADIITPETIREIYGLESVVVTDPVSNSPMIIPISSHDEISGVS</sequence>
<dbReference type="PANTHER" id="PTHR42771">
    <property type="entry name" value="IRON(3+)-HYDROXAMATE IMPORT ATP-BINDING PROTEIN FHUC"/>
    <property type="match status" value="1"/>
</dbReference>
<evidence type="ECO:0000256" key="1">
    <source>
        <dbReference type="ARBA" id="ARBA00004202"/>
    </source>
</evidence>
<dbReference type="GO" id="GO:0006826">
    <property type="term" value="P:iron ion transport"/>
    <property type="evidence" value="ECO:0007669"/>
    <property type="project" value="UniProtKB-KW"/>
</dbReference>
<dbReference type="PROSITE" id="PS00211">
    <property type="entry name" value="ABC_TRANSPORTER_1"/>
    <property type="match status" value="1"/>
</dbReference>
<dbReference type="RefSeq" id="WP_028247884.1">
    <property type="nucleotide sequence ID" value="NZ_CP043030.1"/>
</dbReference>
<accession>A0A1G5RUH0</accession>
<dbReference type="GO" id="GO:0016887">
    <property type="term" value="F:ATP hydrolysis activity"/>
    <property type="evidence" value="ECO:0007669"/>
    <property type="project" value="InterPro"/>
</dbReference>
<dbReference type="EMBL" id="CP043030">
    <property type="protein sequence ID" value="QFJ56406.1"/>
    <property type="molecule type" value="Genomic_DNA"/>
</dbReference>
<gene>
    <name evidence="11" type="ORF">FXF36_15960</name>
    <name evidence="12" type="ORF">SAMN02910350_00696</name>
</gene>
<keyword evidence="2" id="KW-0813">Transport</keyword>
<evidence type="ECO:0000256" key="3">
    <source>
        <dbReference type="ARBA" id="ARBA00022475"/>
    </source>
</evidence>
<comment type="subcellular location">
    <subcellularLocation>
        <location evidence="1">Cell membrane</location>
        <topology evidence="1">Peripheral membrane protein</topology>
    </subcellularLocation>
</comment>
<dbReference type="Pfam" id="PF00005">
    <property type="entry name" value="ABC_tran"/>
    <property type="match status" value="1"/>
</dbReference>
<evidence type="ECO:0000256" key="2">
    <source>
        <dbReference type="ARBA" id="ARBA00022448"/>
    </source>
</evidence>
<keyword evidence="9" id="KW-0472">Membrane</keyword>
<keyword evidence="5" id="KW-0547">Nucleotide-binding</keyword>
<evidence type="ECO:0000313" key="13">
    <source>
        <dbReference type="Proteomes" id="UP000199428"/>
    </source>
</evidence>
<reference evidence="11" key="2">
    <citation type="journal article" date="2018" name="Nat. Biotechnol.">
        <title>Cultivation and sequencing of rumen microbiome members from the Hungate1000 Collection.</title>
        <authorList>
            <consortium name="Hungate1000 project collaborators"/>
            <person name="Seshadri R."/>
            <person name="Leahy S.C."/>
            <person name="Attwood G.T."/>
            <person name="Teh K.H."/>
            <person name="Lambie S.C."/>
            <person name="Cookson A.L."/>
            <person name="Eloe-Fadrosh E.A."/>
            <person name="Pavlopoulos G.A."/>
            <person name="Hadjithomas M."/>
            <person name="Varghese N.J."/>
            <person name="Paez-Espino D."/>
            <person name="Perry R."/>
            <person name="Henderson G."/>
            <person name="Creevey C.J."/>
            <person name="Terrapon N."/>
            <person name="Lapebie P."/>
            <person name="Drula E."/>
            <person name="Lombard V."/>
            <person name="Rubin E."/>
            <person name="Kyrpides N.C."/>
            <person name="Henrissat B."/>
            <person name="Woyke T."/>
            <person name="Ivanova N.N."/>
            <person name="Kelly W.J."/>
        </authorList>
    </citation>
    <scope>NUCLEOTIDE SEQUENCE</scope>
    <source>
        <strain evidence="11">MA3014</strain>
    </source>
</reference>
<dbReference type="KEGG" id="pxv:FXF36_15960"/>
<dbReference type="EMBL" id="FMWK01000003">
    <property type="protein sequence ID" value="SCZ77360.1"/>
    <property type="molecule type" value="Genomic_DNA"/>
</dbReference>
<keyword evidence="6 12" id="KW-0067">ATP-binding</keyword>
<keyword evidence="4" id="KW-0410">Iron transport</keyword>
<dbReference type="InterPro" id="IPR051535">
    <property type="entry name" value="Siderophore_ABC-ATPase"/>
</dbReference>
<evidence type="ECO:0000259" key="10">
    <source>
        <dbReference type="PROSITE" id="PS50893"/>
    </source>
</evidence>
<reference evidence="12 13" key="1">
    <citation type="submission" date="2016-10" db="EMBL/GenBank/DDBJ databases">
        <authorList>
            <person name="de Groot N.N."/>
        </authorList>
    </citation>
    <scope>NUCLEOTIDE SEQUENCE [LARGE SCALE GENOMIC DNA]</scope>
    <source>
        <strain evidence="12 13">DSM 10317</strain>
    </source>
</reference>
<dbReference type="SUPFAM" id="SSF52540">
    <property type="entry name" value="P-loop containing nucleoside triphosphate hydrolases"/>
    <property type="match status" value="1"/>
</dbReference>
<dbReference type="PROSITE" id="PS50893">
    <property type="entry name" value="ABC_TRANSPORTER_2"/>
    <property type="match status" value="1"/>
</dbReference>
<reference evidence="11" key="5">
    <citation type="journal article" date="2020" name="Genome Biol. Evol.">
        <title>Complete Genome Sequence of the Polysaccharide-Degrading Rumen Bacterium Pseudobutyrivibrio xylanivorans MA3014 Reveals an Incomplete Glycolytic Pathway.</title>
        <authorList>
            <person name="Palevich N."/>
            <person name="Maclean P.H."/>
            <person name="Kelly W.J."/>
            <person name="Leahy S.C."/>
            <person name="Rakonjac J."/>
            <person name="Attwood G.T."/>
        </authorList>
    </citation>
    <scope>NUCLEOTIDE SEQUENCE</scope>
    <source>
        <strain evidence="11">MA3014</strain>
    </source>
</reference>
<protein>
    <submittedName>
        <fullName evidence="11">ABC transporter ATP-binding protein</fullName>
    </submittedName>
    <submittedName>
        <fullName evidence="12">Iron complex transport system ATP-binding protein</fullName>
    </submittedName>
</protein>
<dbReference type="InterPro" id="IPR027417">
    <property type="entry name" value="P-loop_NTPase"/>
</dbReference>
<dbReference type="Proteomes" id="UP000199428">
    <property type="component" value="Unassembled WGS sequence"/>
</dbReference>
<dbReference type="OrthoDB" id="9799337at2"/>
<dbReference type="GO" id="GO:0005524">
    <property type="term" value="F:ATP binding"/>
    <property type="evidence" value="ECO:0007669"/>
    <property type="project" value="UniProtKB-KW"/>
</dbReference>
<reference evidence="14" key="4">
    <citation type="submission" date="2019-08" db="EMBL/GenBank/DDBJ databases">
        <title>Complete Genome Sequence of the Polysaccharide-Degrading Rumen Bacterium Pseudobutyrivibrio xylanivorans MA3014.</title>
        <authorList>
            <person name="Palevich N."/>
            <person name="Maclean P.H."/>
            <person name="Kelly W.J."/>
            <person name="Leahy S.C."/>
            <person name="Rakonjac J."/>
            <person name="Attwood G.T."/>
        </authorList>
    </citation>
    <scope>NUCLEOTIDE SEQUENCE [LARGE SCALE GENOMIC DNA]</scope>
    <source>
        <strain evidence="14">MA3014</strain>
    </source>
</reference>
<evidence type="ECO:0000256" key="4">
    <source>
        <dbReference type="ARBA" id="ARBA00022496"/>
    </source>
</evidence>
<evidence type="ECO:0000256" key="5">
    <source>
        <dbReference type="ARBA" id="ARBA00022741"/>
    </source>
</evidence>
<dbReference type="SMART" id="SM00382">
    <property type="entry name" value="AAA"/>
    <property type="match status" value="1"/>
</dbReference>
<keyword evidence="7" id="KW-0408">Iron</keyword>
<feature type="domain" description="ABC transporter" evidence="10">
    <location>
        <begin position="6"/>
        <end position="242"/>
    </location>
</feature>
<evidence type="ECO:0000256" key="6">
    <source>
        <dbReference type="ARBA" id="ARBA00022840"/>
    </source>
</evidence>
<evidence type="ECO:0000256" key="9">
    <source>
        <dbReference type="ARBA" id="ARBA00023136"/>
    </source>
</evidence>
<evidence type="ECO:0000313" key="12">
    <source>
        <dbReference type="EMBL" id="SCZ77360.1"/>
    </source>
</evidence>
<dbReference type="FunFam" id="3.40.50.300:FF:000134">
    <property type="entry name" value="Iron-enterobactin ABC transporter ATP-binding protein"/>
    <property type="match status" value="1"/>
</dbReference>
<keyword evidence="8" id="KW-0406">Ion transport</keyword>
<dbReference type="GO" id="GO:0005886">
    <property type="term" value="C:plasma membrane"/>
    <property type="evidence" value="ECO:0007669"/>
    <property type="project" value="UniProtKB-SubCell"/>
</dbReference>
<evidence type="ECO:0000313" key="14">
    <source>
        <dbReference type="Proteomes" id="UP000327030"/>
    </source>
</evidence>
<name>A0A1G5RUH0_PSEXY</name>
<proteinExistence type="predicted"/>
<keyword evidence="3" id="KW-1003">Cell membrane</keyword>
<evidence type="ECO:0000256" key="7">
    <source>
        <dbReference type="ARBA" id="ARBA00023004"/>
    </source>
</evidence>
<evidence type="ECO:0000313" key="11">
    <source>
        <dbReference type="EMBL" id="QFJ56406.1"/>
    </source>
</evidence>
<dbReference type="AlphaFoldDB" id="A0A1G5RUH0"/>